<keyword evidence="2" id="KW-1185">Reference proteome</keyword>
<proteinExistence type="predicted"/>
<organism evidence="1 2">
    <name type="scientific">Chlorobaculum limnaeum</name>
    <dbReference type="NCBI Taxonomy" id="274537"/>
    <lineage>
        <taxon>Bacteria</taxon>
        <taxon>Pseudomonadati</taxon>
        <taxon>Chlorobiota</taxon>
        <taxon>Chlorobiia</taxon>
        <taxon>Chlorobiales</taxon>
        <taxon>Chlorobiaceae</taxon>
        <taxon>Chlorobaculum</taxon>
    </lineage>
</organism>
<dbReference type="RefSeq" id="WP_069809160.1">
    <property type="nucleotide sequence ID" value="NZ_CP017305.1"/>
</dbReference>
<name>A0A1D8CX00_CHLLM</name>
<dbReference type="AlphaFoldDB" id="A0A1D8CX00"/>
<dbReference type="OrthoDB" id="598047at2"/>
<dbReference type="KEGG" id="clz:BIU88_04360"/>
<accession>A0A1D8CX00</accession>
<evidence type="ECO:0000313" key="2">
    <source>
        <dbReference type="Proteomes" id="UP000095185"/>
    </source>
</evidence>
<protein>
    <submittedName>
        <fullName evidence="1">Uncharacterized protein</fullName>
    </submittedName>
</protein>
<dbReference type="Proteomes" id="UP000095185">
    <property type="component" value="Chromosome"/>
</dbReference>
<gene>
    <name evidence="1" type="ORF">BIU88_04360</name>
</gene>
<evidence type="ECO:0000313" key="1">
    <source>
        <dbReference type="EMBL" id="AOS83442.1"/>
    </source>
</evidence>
<sequence>MATMQVDFDSYKLWYCSGHPYEALIYVYKKCSYVGSIIFYKDDAAIPANVSYPEPSIHFPLSRFNDVMTILRDEKPLYLFLNENSRIGMVGTSELEPTGEQEGR</sequence>
<reference evidence="1" key="1">
    <citation type="submission" date="2016-09" db="EMBL/GenBank/DDBJ databases">
        <title>Genome sequence of Chlorobaculum limnaeum.</title>
        <authorList>
            <person name="Liu Z."/>
            <person name="Tank M."/>
            <person name="Bryant D.A."/>
        </authorList>
    </citation>
    <scope>NUCLEOTIDE SEQUENCE [LARGE SCALE GENOMIC DNA]</scope>
    <source>
        <strain evidence="1">DSM 1677</strain>
    </source>
</reference>
<dbReference type="EMBL" id="CP017305">
    <property type="protein sequence ID" value="AOS83442.1"/>
    <property type="molecule type" value="Genomic_DNA"/>
</dbReference>